<keyword evidence="13" id="KW-1185">Reference proteome</keyword>
<evidence type="ECO:0000256" key="2">
    <source>
        <dbReference type="ARBA" id="ARBA00006185"/>
    </source>
</evidence>
<reference evidence="12" key="2">
    <citation type="submission" date="2023-04" db="EMBL/GenBank/DDBJ databases">
        <authorList>
            <person name="Bruccoleri R.E."/>
            <person name="Oakeley E.J."/>
            <person name="Faust A.-M."/>
            <person name="Dessus-Babus S."/>
            <person name="Altorfer M."/>
            <person name="Burckhardt D."/>
            <person name="Oertli M."/>
            <person name="Naumann U."/>
            <person name="Petersen F."/>
            <person name="Wong J."/>
        </authorList>
    </citation>
    <scope>NUCLEOTIDE SEQUENCE</scope>
    <source>
        <strain evidence="12">GSM-AAB239-AS_SAM_17_03QT</strain>
        <tissue evidence="12">Leaf</tissue>
    </source>
</reference>
<evidence type="ECO:0000313" key="13">
    <source>
        <dbReference type="Proteomes" id="UP001140949"/>
    </source>
</evidence>
<feature type="transmembrane region" description="Helical" evidence="10">
    <location>
        <begin position="319"/>
        <end position="343"/>
    </location>
</feature>
<evidence type="ECO:0000256" key="3">
    <source>
        <dbReference type="ARBA" id="ARBA00018074"/>
    </source>
</evidence>
<evidence type="ECO:0000256" key="1">
    <source>
        <dbReference type="ARBA" id="ARBA00004511"/>
    </source>
</evidence>
<comment type="function">
    <text evidence="10">Phospholipid scramblase involved in autophagy. Cycles between the preautophagosomal structure/phagophore assembly site (PAS) and the cytoplasmic vesicle pool and supplies membrane for the growing autophagosome. Lipid scramblase activity plays a key role in preautophagosomal structure/phagophore assembly by distributing the phospholipids that arrive through ATG2 from the cytoplasmic to the luminal leaflet of the bilayer, thereby driving autophagosomal membrane expansion.</text>
</comment>
<dbReference type="PANTHER" id="PTHR13038:SF10">
    <property type="entry name" value="AUTOPHAGY-RELATED PROTEIN 9"/>
    <property type="match status" value="1"/>
</dbReference>
<feature type="transmembrane region" description="Helical" evidence="10">
    <location>
        <begin position="405"/>
        <end position="425"/>
    </location>
</feature>
<dbReference type="Proteomes" id="UP001140949">
    <property type="component" value="Unassembled WGS sequence"/>
</dbReference>
<evidence type="ECO:0000256" key="4">
    <source>
        <dbReference type="ARBA" id="ARBA00022448"/>
    </source>
</evidence>
<evidence type="ECO:0000256" key="6">
    <source>
        <dbReference type="ARBA" id="ARBA00022989"/>
    </source>
</evidence>
<reference evidence="12" key="1">
    <citation type="journal article" date="2023" name="GigaByte">
        <title>Genome assembly of the bearded iris, Iris pallida Lam.</title>
        <authorList>
            <person name="Bruccoleri R.E."/>
            <person name="Oakeley E.J."/>
            <person name="Faust A.M.E."/>
            <person name="Altorfer M."/>
            <person name="Dessus-Babus S."/>
            <person name="Burckhardt D."/>
            <person name="Oertli M."/>
            <person name="Naumann U."/>
            <person name="Petersen F."/>
            <person name="Wong J."/>
        </authorList>
    </citation>
    <scope>NUCLEOTIDE SEQUENCE</scope>
    <source>
        <strain evidence="12">GSM-AAB239-AS_SAM_17_03QT</strain>
    </source>
</reference>
<dbReference type="GO" id="GO:0034497">
    <property type="term" value="P:protein localization to phagophore assembly site"/>
    <property type="evidence" value="ECO:0007669"/>
    <property type="project" value="TreeGrafter"/>
</dbReference>
<keyword evidence="5 10" id="KW-0812">Transmembrane</keyword>
<feature type="transmembrane region" description="Helical" evidence="10">
    <location>
        <begin position="440"/>
        <end position="458"/>
    </location>
</feature>
<comment type="similarity">
    <text evidence="2 10">Belongs to the ATG9 family.</text>
</comment>
<feature type="transmembrane region" description="Helical" evidence="10">
    <location>
        <begin position="89"/>
        <end position="111"/>
    </location>
</feature>
<dbReference type="GO" id="GO:0005776">
    <property type="term" value="C:autophagosome"/>
    <property type="evidence" value="ECO:0007669"/>
    <property type="project" value="TreeGrafter"/>
</dbReference>
<dbReference type="EMBL" id="JANAVB010006397">
    <property type="protein sequence ID" value="KAJ6845033.1"/>
    <property type="molecule type" value="Genomic_DNA"/>
</dbReference>
<dbReference type="InterPro" id="IPR007241">
    <property type="entry name" value="Autophagy-rel_prot_9"/>
</dbReference>
<keyword evidence="7 10" id="KW-0072">Autophagy</keyword>
<gene>
    <name evidence="12" type="ORF">M6B38_290085</name>
</gene>
<dbReference type="Pfam" id="PF04109">
    <property type="entry name" value="ATG9"/>
    <property type="match status" value="1"/>
</dbReference>
<evidence type="ECO:0000256" key="11">
    <source>
        <dbReference type="SAM" id="MobiDB-lite"/>
    </source>
</evidence>
<dbReference type="GO" id="GO:0000422">
    <property type="term" value="P:autophagy of mitochondrion"/>
    <property type="evidence" value="ECO:0007669"/>
    <property type="project" value="TreeGrafter"/>
</dbReference>
<dbReference type="GO" id="GO:0034727">
    <property type="term" value="P:piecemeal microautophagy of the nucleus"/>
    <property type="evidence" value="ECO:0007669"/>
    <property type="project" value="TreeGrafter"/>
</dbReference>
<dbReference type="GO" id="GO:0061709">
    <property type="term" value="P:reticulophagy"/>
    <property type="evidence" value="ECO:0007669"/>
    <property type="project" value="TreeGrafter"/>
</dbReference>
<comment type="subcellular location">
    <subcellularLocation>
        <location evidence="1 10">Preautophagosomal structure membrane</location>
        <topology evidence="1 10">Multi-pass membrane protein</topology>
    </subcellularLocation>
</comment>
<keyword evidence="9 10" id="KW-0472">Membrane</keyword>
<dbReference type="GO" id="GO:0006869">
    <property type="term" value="P:lipid transport"/>
    <property type="evidence" value="ECO:0007669"/>
    <property type="project" value="UniProtKB-KW"/>
</dbReference>
<keyword evidence="6 10" id="KW-1133">Transmembrane helix</keyword>
<proteinExistence type="inferred from homology"/>
<accession>A0AAX6HWE1</accession>
<evidence type="ECO:0000256" key="7">
    <source>
        <dbReference type="ARBA" id="ARBA00023006"/>
    </source>
</evidence>
<dbReference type="AlphaFoldDB" id="A0AAX6HWE1"/>
<name>A0AAX6HWE1_IRIPA</name>
<feature type="region of interest" description="Disordered" evidence="11">
    <location>
        <begin position="828"/>
        <end position="874"/>
    </location>
</feature>
<evidence type="ECO:0000313" key="12">
    <source>
        <dbReference type="EMBL" id="KAJ6845033.1"/>
    </source>
</evidence>
<dbReference type="PANTHER" id="PTHR13038">
    <property type="entry name" value="APG9 AUTOPHAGY 9"/>
    <property type="match status" value="1"/>
</dbReference>
<evidence type="ECO:0000256" key="8">
    <source>
        <dbReference type="ARBA" id="ARBA00023055"/>
    </source>
</evidence>
<keyword evidence="4 10" id="KW-0813">Transport</keyword>
<feature type="transmembrane region" description="Helical" evidence="10">
    <location>
        <begin position="156"/>
        <end position="178"/>
    </location>
</feature>
<feature type="region of interest" description="Disordered" evidence="11">
    <location>
        <begin position="766"/>
        <end position="815"/>
    </location>
</feature>
<sequence length="944" mass="107948">MMSGFQKGASVPGRFKWQWNNKSSLNTQLLNDELPGIELSDYRRLSTSDSESPSGLLNGEGLKTEPIVDLDLFFGSLYSYYREKGLPCIALNWIVELFTVAFILVFIWFFLLVVNWQALRNVKCGMEAVESGQKPCDLAKEAINHHPLVPFTFPKAIIVGTMVILTVYGLFNFLKFFIQFKNTLRIRKFYQNSLKVSDSEIQTTPWPAILEKVVQLQTSQQLCVVKDLSAHDMVMRIMRKENYLIGMINKGVLSFPIHWWVPGAGPAVITRENGRRNHLILPKTLEWTLDWCIFQSMFDSKFSVQRDFLTNPSLLKRRLVVVGIVMFLISPCLVIFMLVYLFLKHAEQFYNHPSTASSRRWSNLSKWMFREFNEVDHLFKHRMCNSVVHALDYVKQFPSPLISTVAKFMAFVSGGFAAILIIIAFLDEDLLEGHIFGHNLLWYGAVLGTVIAISRALVAEELQVLDPAGAMSLVVQQTHYMPKRWRGKENSDSVRKEFETLFQYAGKMLLEEMASIFITPYLLIFVVPKRVDDILRFITDFTVDIEGVGHVCSFSAFNFESHGNRKYGSPFGAARDLRSSQGKMEKSFLSFQSAYPTWEPNSHGKRVLSTLNNFKEQQIRRETRQEYSSPPRPWQFTTNFRGQGEVIHNLPSSDVLLNVGNIPDQRTHHPYLLDWYYVSRPLYEANNSGDSPPSCNTATFQRAQGLWPPQNQQLSEIIVEGEENWGYHHLPDRLQSHLEASTSSPLLKDEGIKHRDADHAINRWWDRAAPRSSNPQTSFLDPPDRHSPPPHNPQTSFLEPPDRHSPPPQSSFLEPPVYSHLNVIHQSDDVSADPQSSFLEPPVYSHPNFMHQSDDVSESQSYGEQEENDGRARDLRNIPAMSKTVYMNDSYEEEEDEFGLHFADDYRKGEGSSMSASDRSGGALMSLPVKIIPRSNDPVQRNQV</sequence>
<comment type="caution">
    <text evidence="12">The sequence shown here is derived from an EMBL/GenBank/DDBJ whole genome shotgun (WGS) entry which is preliminary data.</text>
</comment>
<organism evidence="12 13">
    <name type="scientific">Iris pallida</name>
    <name type="common">Sweet iris</name>
    <dbReference type="NCBI Taxonomy" id="29817"/>
    <lineage>
        <taxon>Eukaryota</taxon>
        <taxon>Viridiplantae</taxon>
        <taxon>Streptophyta</taxon>
        <taxon>Embryophyta</taxon>
        <taxon>Tracheophyta</taxon>
        <taxon>Spermatophyta</taxon>
        <taxon>Magnoliopsida</taxon>
        <taxon>Liliopsida</taxon>
        <taxon>Asparagales</taxon>
        <taxon>Iridaceae</taxon>
        <taxon>Iridoideae</taxon>
        <taxon>Irideae</taxon>
        <taxon>Iris</taxon>
    </lineage>
</organism>
<evidence type="ECO:0000256" key="10">
    <source>
        <dbReference type="RuleBase" id="RU364027"/>
    </source>
</evidence>
<evidence type="ECO:0000256" key="9">
    <source>
        <dbReference type="ARBA" id="ARBA00023136"/>
    </source>
</evidence>
<keyword evidence="8 10" id="KW-0445">Lipid transport</keyword>
<evidence type="ECO:0000256" key="5">
    <source>
        <dbReference type="ARBA" id="ARBA00022692"/>
    </source>
</evidence>
<protein>
    <recommendedName>
        <fullName evidence="3 10">Autophagy-related protein 9</fullName>
    </recommendedName>
</protein>
<dbReference type="GO" id="GO:0034045">
    <property type="term" value="C:phagophore assembly site membrane"/>
    <property type="evidence" value="ECO:0007669"/>
    <property type="project" value="UniProtKB-SubCell"/>
</dbReference>